<dbReference type="Gene3D" id="1.10.4010.10">
    <property type="entry name" value="Type II deoxyuridine triphosphatase"/>
    <property type="match status" value="1"/>
</dbReference>
<dbReference type="CDD" id="cd11527">
    <property type="entry name" value="NTP-PPase_dUTPase"/>
    <property type="match status" value="1"/>
</dbReference>
<comment type="caution">
    <text evidence="1">The sequence shown here is derived from an EMBL/GenBank/DDBJ whole genome shotgun (WGS) entry which is preliminary data.</text>
</comment>
<keyword evidence="2" id="KW-1185">Reference proteome</keyword>
<dbReference type="SUPFAM" id="SSF101386">
    <property type="entry name" value="all-alpha NTP pyrophosphatases"/>
    <property type="match status" value="1"/>
</dbReference>
<dbReference type="EMBL" id="PDOE01000005">
    <property type="protein sequence ID" value="RKL66675.1"/>
    <property type="molecule type" value="Genomic_DNA"/>
</dbReference>
<protein>
    <submittedName>
        <fullName evidence="1">dUTPase</fullName>
    </submittedName>
</protein>
<dbReference type="PIRSF" id="PIRSF030140">
    <property type="entry name" value="UCP030140"/>
    <property type="match status" value="1"/>
</dbReference>
<accession>A0A3A9KGG0</accession>
<dbReference type="InterPro" id="IPR014871">
    <property type="entry name" value="dUTPase/dCTP_pyrophosphatase"/>
</dbReference>
<dbReference type="Proteomes" id="UP000281498">
    <property type="component" value="Unassembled WGS sequence"/>
</dbReference>
<organism evidence="1 2">
    <name type="scientific">Salipaludibacillus neizhouensis</name>
    <dbReference type="NCBI Taxonomy" id="885475"/>
    <lineage>
        <taxon>Bacteria</taxon>
        <taxon>Bacillati</taxon>
        <taxon>Bacillota</taxon>
        <taxon>Bacilli</taxon>
        <taxon>Bacillales</taxon>
        <taxon>Bacillaceae</taxon>
    </lineage>
</organism>
<reference evidence="1 2" key="1">
    <citation type="submission" date="2017-10" db="EMBL/GenBank/DDBJ databases">
        <title>Bacillus sp. nov., a halophilic bacterium isolated from a Keqin Lake.</title>
        <authorList>
            <person name="Wang H."/>
        </authorList>
    </citation>
    <scope>NUCLEOTIDE SEQUENCE [LARGE SCALE GENOMIC DNA]</scope>
    <source>
        <strain evidence="1 2">KCTC 13187</strain>
    </source>
</reference>
<gene>
    <name evidence="1" type="ORF">CR203_12610</name>
</gene>
<sequence>MNFKEMFLMQKKLDKYIEDKHLLSSEPLLERKIMAFQVEVAELINETRCFKFWSEKGPSEREVILEEYVDGIHFLLSTGIELNFNDHSNYDYPEASHSSDVELVGLFFEVIDHIQRLRKEKTRANYEKLFLEYLNVGASLGFTEGEIGQAYMQKNEVNHTRQDEGY</sequence>
<dbReference type="RefSeq" id="WP_110934905.1">
    <property type="nucleotide sequence ID" value="NZ_KZ614146.1"/>
</dbReference>
<dbReference type="InterPro" id="IPR016947">
    <property type="entry name" value="UCP030140"/>
</dbReference>
<dbReference type="AlphaFoldDB" id="A0A3A9KGG0"/>
<evidence type="ECO:0000313" key="2">
    <source>
        <dbReference type="Proteomes" id="UP000281498"/>
    </source>
</evidence>
<evidence type="ECO:0000313" key="1">
    <source>
        <dbReference type="EMBL" id="RKL66675.1"/>
    </source>
</evidence>
<proteinExistence type="predicted"/>
<dbReference type="OrthoDB" id="5506143at2"/>
<name>A0A3A9KGG0_9BACI</name>
<dbReference type="Pfam" id="PF08761">
    <property type="entry name" value="dUTPase_2"/>
    <property type="match status" value="1"/>
</dbReference>